<dbReference type="InterPro" id="IPR050463">
    <property type="entry name" value="Gfo/Idh/MocA_oxidrdct_glycsds"/>
</dbReference>
<dbReference type="EMBL" id="CP063849">
    <property type="protein sequence ID" value="QOY85068.1"/>
    <property type="molecule type" value="Genomic_DNA"/>
</dbReference>
<evidence type="ECO:0000259" key="2">
    <source>
        <dbReference type="Pfam" id="PF01408"/>
    </source>
</evidence>
<dbReference type="Gene3D" id="3.40.50.720">
    <property type="entry name" value="NAD(P)-binding Rossmann-like Domain"/>
    <property type="match status" value="1"/>
</dbReference>
<dbReference type="Pfam" id="PF01408">
    <property type="entry name" value="GFO_IDH_MocA"/>
    <property type="match status" value="1"/>
</dbReference>
<dbReference type="KEGG" id="pfer:IRI77_19675"/>
<evidence type="ECO:0000256" key="1">
    <source>
        <dbReference type="ARBA" id="ARBA00023002"/>
    </source>
</evidence>
<evidence type="ECO:0000313" key="4">
    <source>
        <dbReference type="EMBL" id="QOY85068.1"/>
    </source>
</evidence>
<feature type="domain" description="GFO/IDH/MocA-like oxidoreductase" evidence="3">
    <location>
        <begin position="169"/>
        <end position="290"/>
    </location>
</feature>
<dbReference type="GO" id="GO:0016491">
    <property type="term" value="F:oxidoreductase activity"/>
    <property type="evidence" value="ECO:0007669"/>
    <property type="project" value="UniProtKB-KW"/>
</dbReference>
<dbReference type="SUPFAM" id="SSF51735">
    <property type="entry name" value="NAD(P)-binding Rossmann-fold domains"/>
    <property type="match status" value="1"/>
</dbReference>
<dbReference type="PANTHER" id="PTHR43818">
    <property type="entry name" value="BCDNA.GH03377"/>
    <property type="match status" value="1"/>
</dbReference>
<dbReference type="InterPro" id="IPR000683">
    <property type="entry name" value="Gfo/Idh/MocA-like_OxRdtase_N"/>
</dbReference>
<evidence type="ECO:0000313" key="5">
    <source>
        <dbReference type="Proteomes" id="UP000593892"/>
    </source>
</evidence>
<dbReference type="InterPro" id="IPR036291">
    <property type="entry name" value="NAD(P)-bd_dom_sf"/>
</dbReference>
<name>A0A7S7NK11_PALFE</name>
<gene>
    <name evidence="4" type="ORF">IRI77_19675</name>
</gene>
<dbReference type="Proteomes" id="UP000593892">
    <property type="component" value="Chromosome"/>
</dbReference>
<dbReference type="SUPFAM" id="SSF55347">
    <property type="entry name" value="Glyceraldehyde-3-phosphate dehydrogenase-like, C-terminal domain"/>
    <property type="match status" value="1"/>
</dbReference>
<dbReference type="PANTHER" id="PTHR43818:SF11">
    <property type="entry name" value="BCDNA.GH03377"/>
    <property type="match status" value="1"/>
</dbReference>
<sequence length="369" mass="40516">MSDFYSASRRGFLAAAVAAPAILRAQDAPGRMKVAFIGVGNRGGFLLKQMFEVQGVDIIAICDIDPETLKKAVDAATEKGHKPQGYADYRKMIEQRKDIEAIVIATPVDTHIGPAIAALEAGKHVYCEKPMALTPEECNTIMKATESAKGIYQAGFQLRHDPNRAASMKFLQSGGMGKMLYAQGYRHTGDLPRNEPWLFDRVRSGDNIVEQACHIIDLFVWAVGKPPLRAMGSGGINLYKNVPPGRTTMDNYSVIYEFPDDIRVTFSHIYFDPAGFSGVKERVFGSEGAIDLAQAKWIKLEQKGEIALEVPDAGQRGDLLSVKAFIENARAKKLPLNNAASAKRSTLTAMMGRKAIYEKRIVTWDEMGG</sequence>
<dbReference type="RefSeq" id="WP_194446738.1">
    <property type="nucleotide sequence ID" value="NZ_CP063849.1"/>
</dbReference>
<reference evidence="4 5" key="1">
    <citation type="submission" date="2020-10" db="EMBL/GenBank/DDBJ databases">
        <title>Complete genome sequence of Paludibaculum fermentans P105T, a facultatively anaerobic acidobacterium capable of dissimilatory Fe(III) reduction.</title>
        <authorList>
            <person name="Dedysh S.N."/>
            <person name="Beletsky A.V."/>
            <person name="Kulichevskaya I.S."/>
            <person name="Mardanov A.V."/>
            <person name="Ravin N.V."/>
        </authorList>
    </citation>
    <scope>NUCLEOTIDE SEQUENCE [LARGE SCALE GENOMIC DNA]</scope>
    <source>
        <strain evidence="4 5">P105</strain>
    </source>
</reference>
<dbReference type="Pfam" id="PF22725">
    <property type="entry name" value="GFO_IDH_MocA_C3"/>
    <property type="match status" value="1"/>
</dbReference>
<dbReference type="InterPro" id="IPR055170">
    <property type="entry name" value="GFO_IDH_MocA-like_dom"/>
</dbReference>
<keyword evidence="1" id="KW-0560">Oxidoreductase</keyword>
<protein>
    <submittedName>
        <fullName evidence="4">Gfo/Idh/MocA family oxidoreductase</fullName>
    </submittedName>
</protein>
<keyword evidence="5" id="KW-1185">Reference proteome</keyword>
<organism evidence="4 5">
    <name type="scientific">Paludibaculum fermentans</name>
    <dbReference type="NCBI Taxonomy" id="1473598"/>
    <lineage>
        <taxon>Bacteria</taxon>
        <taxon>Pseudomonadati</taxon>
        <taxon>Acidobacteriota</taxon>
        <taxon>Terriglobia</taxon>
        <taxon>Bryobacterales</taxon>
        <taxon>Bryobacteraceae</taxon>
        <taxon>Paludibaculum</taxon>
    </lineage>
</organism>
<dbReference type="GO" id="GO:0000166">
    <property type="term" value="F:nucleotide binding"/>
    <property type="evidence" value="ECO:0007669"/>
    <property type="project" value="InterPro"/>
</dbReference>
<evidence type="ECO:0000259" key="3">
    <source>
        <dbReference type="Pfam" id="PF22725"/>
    </source>
</evidence>
<dbReference type="Gene3D" id="3.30.360.10">
    <property type="entry name" value="Dihydrodipicolinate Reductase, domain 2"/>
    <property type="match status" value="1"/>
</dbReference>
<proteinExistence type="predicted"/>
<feature type="domain" description="Gfo/Idh/MocA-like oxidoreductase N-terminal" evidence="2">
    <location>
        <begin position="32"/>
        <end position="156"/>
    </location>
</feature>
<accession>A0A7S7NK11</accession>
<dbReference type="AlphaFoldDB" id="A0A7S7NK11"/>